<evidence type="ECO:0000313" key="2">
    <source>
        <dbReference type="EMBL" id="ELZ40685.1"/>
    </source>
</evidence>
<reference evidence="2 3" key="1">
    <citation type="journal article" date="2014" name="PLoS Genet.">
        <title>Phylogenetically driven sequencing of extremely halophilic archaea reveals strategies for static and dynamic osmo-response.</title>
        <authorList>
            <person name="Becker E.A."/>
            <person name="Seitzer P.M."/>
            <person name="Tritt A."/>
            <person name="Larsen D."/>
            <person name="Krusor M."/>
            <person name="Yao A.I."/>
            <person name="Wu D."/>
            <person name="Madern D."/>
            <person name="Eisen J.A."/>
            <person name="Darling A.E."/>
            <person name="Facciotti M.T."/>
        </authorList>
    </citation>
    <scope>NUCLEOTIDE SEQUENCE [LARGE SCALE GENOMIC DNA]</scope>
    <source>
        <strain evidence="2 3">DSM 19288</strain>
    </source>
</reference>
<sequence>MAAATTTAALCASEKVSLENSLILSVGIAGAPPEVPIGSVVVADSIVDWDDKCRFDPTEDNATPIETDPYTGDQGVFDLDTHRVSWAESLSEDSQLTEVSGEPKPTVDIGTNVCADELWHGQAVAEHVAQFVSKRQREPYLVTEMEDSGTVAALDRFGLADQYLSIRGVSNHDRPKPGESGRESLLHTSSGASNKSSYTVGLENAVSVASNLVANEITD</sequence>
<keyword evidence="3" id="KW-1185">Reference proteome</keyword>
<proteinExistence type="predicted"/>
<dbReference type="GO" id="GO:0003824">
    <property type="term" value="F:catalytic activity"/>
    <property type="evidence" value="ECO:0007669"/>
    <property type="project" value="InterPro"/>
</dbReference>
<dbReference type="SUPFAM" id="SSF53167">
    <property type="entry name" value="Purine and uridine phosphorylases"/>
    <property type="match status" value="1"/>
</dbReference>
<dbReference type="AlphaFoldDB" id="M0DYR8"/>
<accession>M0DYR8</accession>
<dbReference type="Gene3D" id="3.40.50.1580">
    <property type="entry name" value="Nucleoside phosphorylase domain"/>
    <property type="match status" value="1"/>
</dbReference>
<evidence type="ECO:0000256" key="1">
    <source>
        <dbReference type="SAM" id="MobiDB-lite"/>
    </source>
</evidence>
<dbReference type="Pfam" id="PF06516">
    <property type="entry name" value="NUP"/>
    <property type="match status" value="1"/>
</dbReference>
<organism evidence="2 3">
    <name type="scientific">Halorubrum californiense DSM 19288</name>
    <dbReference type="NCBI Taxonomy" id="1227465"/>
    <lineage>
        <taxon>Archaea</taxon>
        <taxon>Methanobacteriati</taxon>
        <taxon>Methanobacteriota</taxon>
        <taxon>Stenosarchaea group</taxon>
        <taxon>Halobacteria</taxon>
        <taxon>Halobacteriales</taxon>
        <taxon>Haloferacaceae</taxon>
        <taxon>Halorubrum</taxon>
    </lineage>
</organism>
<dbReference type="GO" id="GO:0009116">
    <property type="term" value="P:nucleoside metabolic process"/>
    <property type="evidence" value="ECO:0007669"/>
    <property type="project" value="InterPro"/>
</dbReference>
<dbReference type="InterPro" id="IPR035994">
    <property type="entry name" value="Nucleoside_phosphorylase_sf"/>
</dbReference>
<dbReference type="InterPro" id="IPR009486">
    <property type="entry name" value="Pur_nuclsid_perm"/>
</dbReference>
<evidence type="ECO:0000313" key="3">
    <source>
        <dbReference type="Proteomes" id="UP000011586"/>
    </source>
</evidence>
<comment type="caution">
    <text evidence="2">The sequence shown here is derived from an EMBL/GenBank/DDBJ whole genome shotgun (WGS) entry which is preliminary data.</text>
</comment>
<feature type="compositionally biased region" description="Basic and acidic residues" evidence="1">
    <location>
        <begin position="170"/>
        <end position="185"/>
    </location>
</feature>
<gene>
    <name evidence="2" type="ORF">C463_14620</name>
</gene>
<dbReference type="STRING" id="1227465.C463_14620"/>
<dbReference type="GO" id="GO:0055085">
    <property type="term" value="P:transmembrane transport"/>
    <property type="evidence" value="ECO:0007669"/>
    <property type="project" value="InterPro"/>
</dbReference>
<name>M0DYR8_9EURY</name>
<protein>
    <submittedName>
        <fullName evidence="2">Phosphorylase</fullName>
    </submittedName>
</protein>
<feature type="compositionally biased region" description="Polar residues" evidence="1">
    <location>
        <begin position="186"/>
        <end position="197"/>
    </location>
</feature>
<feature type="region of interest" description="Disordered" evidence="1">
    <location>
        <begin position="169"/>
        <end position="197"/>
    </location>
</feature>
<dbReference type="Proteomes" id="UP000011586">
    <property type="component" value="Unassembled WGS sequence"/>
</dbReference>
<dbReference type="EMBL" id="AOJK01000068">
    <property type="protein sequence ID" value="ELZ40685.1"/>
    <property type="molecule type" value="Genomic_DNA"/>
</dbReference>